<name>A0A034W3J4_BACDO</name>
<dbReference type="AlphaFoldDB" id="A0A034W3J4"/>
<feature type="region of interest" description="Disordered" evidence="1">
    <location>
        <begin position="113"/>
        <end position="134"/>
    </location>
</feature>
<accession>A0A034W3J4</accession>
<dbReference type="EMBL" id="GAKP01010066">
    <property type="protein sequence ID" value="JAC48886.1"/>
    <property type="molecule type" value="Transcribed_RNA"/>
</dbReference>
<proteinExistence type="predicted"/>
<reference evidence="2" key="1">
    <citation type="journal article" date="2014" name="BMC Genomics">
        <title>Characterizing the developmental transcriptome of the oriental fruit fly, Bactrocera dorsalis (Diptera: Tephritidae) through comparative genomic analysis with Drosophila melanogaster utilizing modENCODE datasets.</title>
        <authorList>
            <person name="Geib S.M."/>
            <person name="Calla B."/>
            <person name="Hall B."/>
            <person name="Hou S."/>
            <person name="Manoukis N.C."/>
        </authorList>
    </citation>
    <scope>NUCLEOTIDE SEQUENCE</scope>
    <source>
        <strain evidence="2">Punador</strain>
    </source>
</reference>
<evidence type="ECO:0000313" key="2">
    <source>
        <dbReference type="EMBL" id="JAC48887.1"/>
    </source>
</evidence>
<dbReference type="EMBL" id="GAKP01010065">
    <property type="protein sequence ID" value="JAC48887.1"/>
    <property type="molecule type" value="Transcribed_RNA"/>
</dbReference>
<evidence type="ECO:0000256" key="1">
    <source>
        <dbReference type="SAM" id="MobiDB-lite"/>
    </source>
</evidence>
<protein>
    <submittedName>
        <fullName evidence="2">Uncharacterized protein</fullName>
    </submittedName>
</protein>
<dbReference type="OrthoDB" id="7740483at2759"/>
<organism evidence="2">
    <name type="scientific">Bactrocera dorsalis</name>
    <name type="common">Oriental fruit fly</name>
    <name type="synonym">Dacus dorsalis</name>
    <dbReference type="NCBI Taxonomy" id="27457"/>
    <lineage>
        <taxon>Eukaryota</taxon>
        <taxon>Metazoa</taxon>
        <taxon>Ecdysozoa</taxon>
        <taxon>Arthropoda</taxon>
        <taxon>Hexapoda</taxon>
        <taxon>Insecta</taxon>
        <taxon>Pterygota</taxon>
        <taxon>Neoptera</taxon>
        <taxon>Endopterygota</taxon>
        <taxon>Diptera</taxon>
        <taxon>Brachycera</taxon>
        <taxon>Muscomorpha</taxon>
        <taxon>Tephritoidea</taxon>
        <taxon>Tephritidae</taxon>
        <taxon>Bactrocera</taxon>
        <taxon>Bactrocera</taxon>
    </lineage>
</organism>
<sequence>MYGIKNCTSVNDARYRIFQKNYSANKSNEQFLRKVRSFNSNTIPPCWKSLKQKILRTIYVNAMWLNATDPYCAQLQPQNCGWHIDEKLLKPIEFLGDPTPLQVDDILPATIEENDDDNSEFDFNIASSDESDNE</sequence>